<dbReference type="Proteomes" id="UP000179807">
    <property type="component" value="Unassembled WGS sequence"/>
</dbReference>
<dbReference type="Pfam" id="PF10416">
    <property type="entry name" value="IBD"/>
    <property type="match status" value="1"/>
</dbReference>
<dbReference type="VEuPathDB" id="TrichDB:TRFO_03146"/>
<dbReference type="GeneID" id="94825821"/>
<evidence type="ECO:0000259" key="1">
    <source>
        <dbReference type="Pfam" id="PF10416"/>
    </source>
</evidence>
<sequence length="288" mass="33082">MKRRSSKTKIVKINHEPAALKEPSDEEFDNMLQMNRNRSFFIFDNLSDSLDSLLSDEENKSQNNKMVRSHSQQFNDENALNDAFGPMPFLPITQSCFDFQDDNSQQYNFRANFVELNDNDFIDNDAKFFEACSTIIIDPVAAGLLPTDSWPTHPIPLSECVEQIFQTRQKMKMPYKLFNALKISEISHAYAPLMGVTWFSNEVIRINLQKFARLLGVKDAHKVLYSSHGVLARFGFAAMDLKQMDEFGPDYDMTGIDMTTVKLIFHPSHRFNMHSTIEDLESIKVASI</sequence>
<name>A0A1J4KS63_9EUKA</name>
<organism evidence="2 3">
    <name type="scientific">Tritrichomonas foetus</name>
    <dbReference type="NCBI Taxonomy" id="1144522"/>
    <lineage>
        <taxon>Eukaryota</taxon>
        <taxon>Metamonada</taxon>
        <taxon>Parabasalia</taxon>
        <taxon>Tritrichomonadida</taxon>
        <taxon>Tritrichomonadidae</taxon>
        <taxon>Tritrichomonas</taxon>
    </lineage>
</organism>
<gene>
    <name evidence="2" type="ORF">TRFO_03146</name>
</gene>
<reference evidence="2" key="1">
    <citation type="submission" date="2016-10" db="EMBL/GenBank/DDBJ databases">
        <authorList>
            <person name="Benchimol M."/>
            <person name="Almeida L.G."/>
            <person name="Vasconcelos A.T."/>
            <person name="Perreira-Neves A."/>
            <person name="Rosa I.A."/>
            <person name="Tasca T."/>
            <person name="Bogo M.R."/>
            <person name="de Souza W."/>
        </authorList>
    </citation>
    <scope>NUCLEOTIDE SEQUENCE [LARGE SCALE GENOMIC DNA]</scope>
    <source>
        <strain evidence="2">K</strain>
    </source>
</reference>
<dbReference type="AlphaFoldDB" id="A0A1J4KS63"/>
<feature type="domain" description="Initiator binding" evidence="1">
    <location>
        <begin position="168"/>
        <end position="239"/>
    </location>
</feature>
<dbReference type="RefSeq" id="XP_068367255.1">
    <property type="nucleotide sequence ID" value="XM_068491117.1"/>
</dbReference>
<proteinExistence type="predicted"/>
<comment type="caution">
    <text evidence="2">The sequence shown here is derived from an EMBL/GenBank/DDBJ whole genome shotgun (WGS) entry which is preliminary data.</text>
</comment>
<evidence type="ECO:0000313" key="3">
    <source>
        <dbReference type="Proteomes" id="UP000179807"/>
    </source>
</evidence>
<protein>
    <recommendedName>
        <fullName evidence="1">Initiator binding domain-containing protein</fullName>
    </recommendedName>
</protein>
<evidence type="ECO:0000313" key="2">
    <source>
        <dbReference type="EMBL" id="OHT14119.1"/>
    </source>
</evidence>
<dbReference type="Gene3D" id="1.10.10.10">
    <property type="entry name" value="Winged helix-like DNA-binding domain superfamily/Winged helix DNA-binding domain"/>
    <property type="match status" value="1"/>
</dbReference>
<dbReference type="InterPro" id="IPR018845">
    <property type="entry name" value="Initiator-bd"/>
</dbReference>
<dbReference type="EMBL" id="MLAK01000421">
    <property type="protein sequence ID" value="OHT14119.1"/>
    <property type="molecule type" value="Genomic_DNA"/>
</dbReference>
<dbReference type="InterPro" id="IPR036388">
    <property type="entry name" value="WH-like_DNA-bd_sf"/>
</dbReference>
<accession>A0A1J4KS63</accession>
<keyword evidence="3" id="KW-1185">Reference proteome</keyword>